<dbReference type="RefSeq" id="XP_007604377.1">
    <property type="nucleotide sequence ID" value="XM_007604315.1"/>
</dbReference>
<dbReference type="EMBL" id="JH370135">
    <property type="protein sequence ID" value="ELA42081.1"/>
    <property type="molecule type" value="Genomic_DNA"/>
</dbReference>
<dbReference type="GO" id="GO:0003677">
    <property type="term" value="F:DNA binding"/>
    <property type="evidence" value="ECO:0007669"/>
    <property type="project" value="UniProtKB-KW"/>
</dbReference>
<evidence type="ECO:0000256" key="2">
    <source>
        <dbReference type="ARBA" id="ARBA00022723"/>
    </source>
</evidence>
<dbReference type="EC" id="5.6.2.3" evidence="13"/>
<sequence>MEYGFSRKLYPSQIKLIQDVINTINQKKMAIVSSPTGTGKTLSLLCALTNFVKKSTQEEDLFELLSRTNRTKIYYCSRTHSQLSQVISELRSCKYRYKSIILGSRKVYCVNNEVNKITNIDLLNDRCKEMIRDDSCKYHGKEYYTHETLDIEELKACGIKERFCPYYHAKNRSADCEIVLLPYNLLFTAEGRKSLDISLKDKIVVVDEAHNIYDTVIQLNSAELSWDSIKLIFNAKGLSEDLKFITSSILSFRSRVFQNNQKRTQNTLDGENGVGNESVYSVVNFLIECKIAKFNMLEIADFIETNKLAQKNDMKSIFEFAKFLKLLTFSDSSGRIFANNSKIKFSCISPKMYFEELSECASVIFAGGTMEPIASLKAIFPEMLYFTYPAVNENFESVIITETVTGKQINLSFSYRNEQIDDVLNTLIALSNPVVTGGVVIFVPSKQFMELLKKSQKIGNFRRKVYFGDDVLFEDFKSKPEILIAIMGGSLSEGINFSDEVCRLLVVVGVPYPTRSVEIMERAKSVKDYETLVAMKTVNQTVGRAIRHKDDYAAIVLLDCRYLALKERLSPWLHAKTKICKFSEGLLRINSFLKSSLDK</sequence>
<evidence type="ECO:0000256" key="5">
    <source>
        <dbReference type="ARBA" id="ARBA00022801"/>
    </source>
</evidence>
<evidence type="ECO:0000256" key="9">
    <source>
        <dbReference type="ARBA" id="ARBA00023014"/>
    </source>
</evidence>
<dbReference type="GO" id="GO:0016818">
    <property type="term" value="F:hydrolase activity, acting on acid anhydrides, in phosphorus-containing anhydrides"/>
    <property type="evidence" value="ECO:0007669"/>
    <property type="project" value="InterPro"/>
</dbReference>
<dbReference type="SMART" id="SM00491">
    <property type="entry name" value="HELICc2"/>
    <property type="match status" value="1"/>
</dbReference>
<dbReference type="OMA" id="PRQRIYS"/>
<keyword evidence="8" id="KW-0408">Iron</keyword>
<gene>
    <name evidence="16" type="ORF">VICG_00930</name>
</gene>
<dbReference type="Gene3D" id="3.40.50.300">
    <property type="entry name" value="P-loop containing nucleotide triphosphate hydrolases"/>
    <property type="match status" value="2"/>
</dbReference>
<evidence type="ECO:0000256" key="14">
    <source>
        <dbReference type="ARBA" id="ARBA00048954"/>
    </source>
</evidence>
<keyword evidence="9" id="KW-0411">Iron-sulfur</keyword>
<dbReference type="InterPro" id="IPR027417">
    <property type="entry name" value="P-loop_NTPase"/>
</dbReference>
<keyword evidence="4" id="KW-0227">DNA damage</keyword>
<organism evidence="16 17">
    <name type="scientific">Vittaforma corneae (strain ATCC 50505)</name>
    <name type="common">Microsporidian parasite</name>
    <name type="synonym">Nosema corneum</name>
    <dbReference type="NCBI Taxonomy" id="993615"/>
    <lineage>
        <taxon>Eukaryota</taxon>
        <taxon>Fungi</taxon>
        <taxon>Fungi incertae sedis</taxon>
        <taxon>Microsporidia</taxon>
        <taxon>Nosematidae</taxon>
        <taxon>Vittaforma</taxon>
    </lineage>
</organism>
<proteinExistence type="predicted"/>
<dbReference type="InterPro" id="IPR014013">
    <property type="entry name" value="Helic_SF1/SF2_ATP-bd_DinG/Rad3"/>
</dbReference>
<keyword evidence="12" id="KW-0413">Isomerase</keyword>
<dbReference type="Pfam" id="PF13307">
    <property type="entry name" value="Helicase_C_2"/>
    <property type="match status" value="1"/>
</dbReference>
<dbReference type="InterPro" id="IPR010614">
    <property type="entry name" value="RAD3-like_helicase_DEAD"/>
</dbReference>
<dbReference type="InterPro" id="IPR006554">
    <property type="entry name" value="Helicase-like_DEXD_c2"/>
</dbReference>
<evidence type="ECO:0000256" key="3">
    <source>
        <dbReference type="ARBA" id="ARBA00022741"/>
    </source>
</evidence>
<evidence type="ECO:0000256" key="1">
    <source>
        <dbReference type="ARBA" id="ARBA00022485"/>
    </source>
</evidence>
<keyword evidence="1" id="KW-0004">4Fe-4S</keyword>
<dbReference type="VEuPathDB" id="MicrosporidiaDB:VICG_00930"/>
<dbReference type="FunCoup" id="L2GMM9">
    <property type="interactions" value="170"/>
</dbReference>
<reference evidence="17" key="1">
    <citation type="submission" date="2011-05" db="EMBL/GenBank/DDBJ databases">
        <title>The genome sequence of Vittaforma corneae strain ATCC 50505.</title>
        <authorList>
            <consortium name="The Broad Institute Genome Sequencing Platform"/>
            <person name="Cuomo C."/>
            <person name="Didier E."/>
            <person name="Bowers L."/>
            <person name="Young S.K."/>
            <person name="Zeng Q."/>
            <person name="Gargeya S."/>
            <person name="Fitzgerald M."/>
            <person name="Haas B."/>
            <person name="Abouelleil A."/>
            <person name="Alvarado L."/>
            <person name="Arachchi H.M."/>
            <person name="Berlin A."/>
            <person name="Chapman S.B."/>
            <person name="Gearin G."/>
            <person name="Goldberg J."/>
            <person name="Griggs A."/>
            <person name="Gujja S."/>
            <person name="Hansen M."/>
            <person name="Heiman D."/>
            <person name="Howarth C."/>
            <person name="Larimer J."/>
            <person name="Lui A."/>
            <person name="MacDonald P.J.P."/>
            <person name="McCowen C."/>
            <person name="Montmayeur A."/>
            <person name="Murphy C."/>
            <person name="Neiman D."/>
            <person name="Pearson M."/>
            <person name="Priest M."/>
            <person name="Roberts A."/>
            <person name="Saif S."/>
            <person name="Shea T."/>
            <person name="Sisk P."/>
            <person name="Stolte C."/>
            <person name="Sykes S."/>
            <person name="Wortman J."/>
            <person name="Nusbaum C."/>
            <person name="Birren B."/>
        </authorList>
    </citation>
    <scope>NUCLEOTIDE SEQUENCE [LARGE SCALE GENOMIC DNA]</scope>
    <source>
        <strain evidence="17">ATCC 50505</strain>
    </source>
</reference>
<dbReference type="SUPFAM" id="SSF52540">
    <property type="entry name" value="P-loop containing nucleoside triphosphate hydrolases"/>
    <property type="match status" value="1"/>
</dbReference>
<evidence type="ECO:0000313" key="16">
    <source>
        <dbReference type="EMBL" id="ELA42081.1"/>
    </source>
</evidence>
<dbReference type="InParanoid" id="L2GMM9"/>
<dbReference type="GeneID" id="19881642"/>
<dbReference type="GO" id="GO:0006281">
    <property type="term" value="P:DNA repair"/>
    <property type="evidence" value="ECO:0007669"/>
    <property type="project" value="UniProtKB-KW"/>
</dbReference>
<dbReference type="SMART" id="SM00488">
    <property type="entry name" value="DEXDc2"/>
    <property type="match status" value="1"/>
</dbReference>
<protein>
    <recommendedName>
        <fullName evidence="13">DNA 5'-3' helicase</fullName>
        <ecNumber evidence="13">5.6.2.3</ecNumber>
    </recommendedName>
</protein>
<dbReference type="PANTHER" id="PTHR11472">
    <property type="entry name" value="DNA REPAIR DEAD HELICASE RAD3/XP-D SUBFAMILY MEMBER"/>
    <property type="match status" value="1"/>
</dbReference>
<evidence type="ECO:0000256" key="10">
    <source>
        <dbReference type="ARBA" id="ARBA00023125"/>
    </source>
</evidence>
<evidence type="ECO:0000313" key="17">
    <source>
        <dbReference type="Proteomes" id="UP000011082"/>
    </source>
</evidence>
<keyword evidence="11" id="KW-0234">DNA repair</keyword>
<evidence type="ECO:0000256" key="13">
    <source>
        <dbReference type="ARBA" id="ARBA00044969"/>
    </source>
</evidence>
<keyword evidence="10" id="KW-0238">DNA-binding</keyword>
<evidence type="ECO:0000256" key="7">
    <source>
        <dbReference type="ARBA" id="ARBA00022840"/>
    </source>
</evidence>
<dbReference type="GO" id="GO:0005524">
    <property type="term" value="F:ATP binding"/>
    <property type="evidence" value="ECO:0007669"/>
    <property type="project" value="UniProtKB-KW"/>
</dbReference>
<accession>L2GMM9</accession>
<evidence type="ECO:0000256" key="11">
    <source>
        <dbReference type="ARBA" id="ARBA00023204"/>
    </source>
</evidence>
<keyword evidence="3" id="KW-0547">Nucleotide-binding</keyword>
<dbReference type="OrthoDB" id="267079at2759"/>
<keyword evidence="5" id="KW-0378">Hydrolase</keyword>
<evidence type="ECO:0000256" key="4">
    <source>
        <dbReference type="ARBA" id="ARBA00022763"/>
    </source>
</evidence>
<dbReference type="AlphaFoldDB" id="L2GMM9"/>
<dbReference type="STRING" id="993615.L2GMM9"/>
<keyword evidence="17" id="KW-1185">Reference proteome</keyword>
<dbReference type="GO" id="GO:0043139">
    <property type="term" value="F:5'-3' DNA helicase activity"/>
    <property type="evidence" value="ECO:0007669"/>
    <property type="project" value="UniProtKB-EC"/>
</dbReference>
<dbReference type="Pfam" id="PF06733">
    <property type="entry name" value="DEAD_2"/>
    <property type="match status" value="1"/>
</dbReference>
<keyword evidence="7" id="KW-0067">ATP-binding</keyword>
<feature type="domain" description="Helicase ATP-binding" evidence="15">
    <location>
        <begin position="1"/>
        <end position="266"/>
    </location>
</feature>
<dbReference type="InterPro" id="IPR006555">
    <property type="entry name" value="ATP-dep_Helicase_C"/>
</dbReference>
<evidence type="ECO:0000256" key="8">
    <source>
        <dbReference type="ARBA" id="ARBA00023004"/>
    </source>
</evidence>
<comment type="catalytic activity">
    <reaction evidence="14">
        <text>ATP + H2O = ADP + phosphate + H(+)</text>
        <dbReference type="Rhea" id="RHEA:13065"/>
        <dbReference type="ChEBI" id="CHEBI:15377"/>
        <dbReference type="ChEBI" id="CHEBI:15378"/>
        <dbReference type="ChEBI" id="CHEBI:30616"/>
        <dbReference type="ChEBI" id="CHEBI:43474"/>
        <dbReference type="ChEBI" id="CHEBI:456216"/>
        <dbReference type="EC" id="5.6.2.3"/>
    </reaction>
</comment>
<dbReference type="PROSITE" id="PS51193">
    <property type="entry name" value="HELICASE_ATP_BIND_2"/>
    <property type="match status" value="1"/>
</dbReference>
<evidence type="ECO:0000259" key="15">
    <source>
        <dbReference type="PROSITE" id="PS51193"/>
    </source>
</evidence>
<dbReference type="GO" id="GO:0051539">
    <property type="term" value="F:4 iron, 4 sulfur cluster binding"/>
    <property type="evidence" value="ECO:0007669"/>
    <property type="project" value="UniProtKB-KW"/>
</dbReference>
<dbReference type="HOGENOM" id="CLU_006515_2_1_1"/>
<keyword evidence="6" id="KW-0347">Helicase</keyword>
<evidence type="ECO:0000256" key="12">
    <source>
        <dbReference type="ARBA" id="ARBA00023235"/>
    </source>
</evidence>
<dbReference type="Proteomes" id="UP000011082">
    <property type="component" value="Unassembled WGS sequence"/>
</dbReference>
<dbReference type="GO" id="GO:0046872">
    <property type="term" value="F:metal ion binding"/>
    <property type="evidence" value="ECO:0007669"/>
    <property type="project" value="UniProtKB-KW"/>
</dbReference>
<evidence type="ECO:0000256" key="6">
    <source>
        <dbReference type="ARBA" id="ARBA00022806"/>
    </source>
</evidence>
<keyword evidence="2" id="KW-0479">Metal-binding</keyword>
<dbReference type="PANTHER" id="PTHR11472:SF34">
    <property type="entry name" value="REGULATOR OF TELOMERE ELONGATION HELICASE 1"/>
    <property type="match status" value="1"/>
</dbReference>
<dbReference type="InterPro" id="IPR045028">
    <property type="entry name" value="DinG/Rad3-like"/>
</dbReference>
<name>L2GMM9_VITCO</name>